<evidence type="ECO:0000256" key="2">
    <source>
        <dbReference type="ARBA" id="ARBA00038334"/>
    </source>
</evidence>
<feature type="signal peptide" evidence="3">
    <location>
        <begin position="1"/>
        <end position="24"/>
    </location>
</feature>
<dbReference type="Gramene" id="CDF37079">
    <property type="protein sequence ID" value="CDF37079"/>
    <property type="gene ID" value="CHC_T00009353001"/>
</dbReference>
<dbReference type="RefSeq" id="XP_005716898.1">
    <property type="nucleotide sequence ID" value="XM_005716841.1"/>
</dbReference>
<dbReference type="STRING" id="2769.R7QG80"/>
<name>R7QG80_CHOCR</name>
<dbReference type="SUPFAM" id="SSF53474">
    <property type="entry name" value="alpha/beta-Hydrolases"/>
    <property type="match status" value="1"/>
</dbReference>
<dbReference type="Gene3D" id="3.40.50.1820">
    <property type="entry name" value="alpha/beta hydrolase"/>
    <property type="match status" value="1"/>
</dbReference>
<evidence type="ECO:0000256" key="1">
    <source>
        <dbReference type="ARBA" id="ARBA00022801"/>
    </source>
</evidence>
<dbReference type="KEGG" id="ccp:CHC_T00009353001"/>
<evidence type="ECO:0000259" key="4">
    <source>
        <dbReference type="Pfam" id="PF00561"/>
    </source>
</evidence>
<feature type="chain" id="PRO_5004443327" evidence="3">
    <location>
        <begin position="25"/>
        <end position="322"/>
    </location>
</feature>
<keyword evidence="6" id="KW-1185">Reference proteome</keyword>
<dbReference type="InterPro" id="IPR000639">
    <property type="entry name" value="Epox_hydrolase-like"/>
</dbReference>
<keyword evidence="1" id="KW-0378">Hydrolase</keyword>
<dbReference type="AlphaFoldDB" id="R7QG80"/>
<dbReference type="NCBIfam" id="NF002938">
    <property type="entry name" value="PRK03592.1"/>
    <property type="match status" value="1"/>
</dbReference>
<sequence length="322" mass="36607">MIAKSTPMQLFVLALLLAATICNGTGRPTGFPPRRFLEKKFADIDGKKMAYVEVGTGDPIVFLHGNPTSSFLWRNVMPHLEGRGRLIAPDLIGMGDSDKLDNSNKYRYTFLEHSNYLYRLFEIIGVKERVTFVIHDWGTALGFHWAYLNRKNPNSVKGIAFFEGVVSTFERYGDFPEEIESFFRALRSPAGEQLVLEDNAFVEDLIPSAILRNLTKPEFDEYRRPFLKAGEDRRPMLTWPRQVPIEGEPAEVVAIVKKYSKWLARSELPKLFIDGKPGLISPSMRAVVKKWKNTEMAAVKGIHYLQEDSPTEIGKAIAKWLP</sequence>
<dbReference type="InterPro" id="IPR000073">
    <property type="entry name" value="AB_hydrolase_1"/>
</dbReference>
<gene>
    <name evidence="5" type="ORF">CHC_T00009353001</name>
</gene>
<comment type="similarity">
    <text evidence="2">Belongs to the AB hydrolase superfamily. Epoxide hydrolase family.</text>
</comment>
<evidence type="ECO:0000256" key="3">
    <source>
        <dbReference type="SAM" id="SignalP"/>
    </source>
</evidence>
<organism evidence="5 6">
    <name type="scientific">Chondrus crispus</name>
    <name type="common">Carrageen Irish moss</name>
    <name type="synonym">Polymorpha crispa</name>
    <dbReference type="NCBI Taxonomy" id="2769"/>
    <lineage>
        <taxon>Eukaryota</taxon>
        <taxon>Rhodophyta</taxon>
        <taxon>Florideophyceae</taxon>
        <taxon>Rhodymeniophycidae</taxon>
        <taxon>Gigartinales</taxon>
        <taxon>Gigartinaceae</taxon>
        <taxon>Chondrus</taxon>
    </lineage>
</organism>
<accession>R7QG80</accession>
<dbReference type="EMBL" id="HG001813">
    <property type="protein sequence ID" value="CDF37079.1"/>
    <property type="molecule type" value="Genomic_DNA"/>
</dbReference>
<dbReference type="Pfam" id="PF00561">
    <property type="entry name" value="Abhydrolase_1"/>
    <property type="match status" value="1"/>
</dbReference>
<dbReference type="Proteomes" id="UP000012073">
    <property type="component" value="Unassembled WGS sequence"/>
</dbReference>
<reference evidence="6" key="1">
    <citation type="journal article" date="2013" name="Proc. Natl. Acad. Sci. U.S.A.">
        <title>Genome structure and metabolic features in the red seaweed Chondrus crispus shed light on evolution of the Archaeplastida.</title>
        <authorList>
            <person name="Collen J."/>
            <person name="Porcel B."/>
            <person name="Carre W."/>
            <person name="Ball S.G."/>
            <person name="Chaparro C."/>
            <person name="Tonon T."/>
            <person name="Barbeyron T."/>
            <person name="Michel G."/>
            <person name="Noel B."/>
            <person name="Valentin K."/>
            <person name="Elias M."/>
            <person name="Artiguenave F."/>
            <person name="Arun A."/>
            <person name="Aury J.M."/>
            <person name="Barbosa-Neto J.F."/>
            <person name="Bothwell J.H."/>
            <person name="Bouget F.Y."/>
            <person name="Brillet L."/>
            <person name="Cabello-Hurtado F."/>
            <person name="Capella-Gutierrez S."/>
            <person name="Charrier B."/>
            <person name="Cladiere L."/>
            <person name="Cock J.M."/>
            <person name="Coelho S.M."/>
            <person name="Colleoni C."/>
            <person name="Czjzek M."/>
            <person name="Da Silva C."/>
            <person name="Delage L."/>
            <person name="Denoeud F."/>
            <person name="Deschamps P."/>
            <person name="Dittami S.M."/>
            <person name="Gabaldon T."/>
            <person name="Gachon C.M."/>
            <person name="Groisillier A."/>
            <person name="Herve C."/>
            <person name="Jabbari K."/>
            <person name="Katinka M."/>
            <person name="Kloareg B."/>
            <person name="Kowalczyk N."/>
            <person name="Labadie K."/>
            <person name="Leblanc C."/>
            <person name="Lopez P.J."/>
            <person name="McLachlan D.H."/>
            <person name="Meslet-Cladiere L."/>
            <person name="Moustafa A."/>
            <person name="Nehr Z."/>
            <person name="Nyvall Collen P."/>
            <person name="Panaud O."/>
            <person name="Partensky F."/>
            <person name="Poulain J."/>
            <person name="Rensing S.A."/>
            <person name="Rousvoal S."/>
            <person name="Samson G."/>
            <person name="Symeonidi A."/>
            <person name="Weissenbach J."/>
            <person name="Zambounis A."/>
            <person name="Wincker P."/>
            <person name="Boyen C."/>
        </authorList>
    </citation>
    <scope>NUCLEOTIDE SEQUENCE [LARGE SCALE GENOMIC DNA]</scope>
    <source>
        <strain evidence="6">cv. Stackhouse</strain>
    </source>
</reference>
<dbReference type="PRINTS" id="PR00412">
    <property type="entry name" value="EPOXHYDRLASE"/>
</dbReference>
<dbReference type="GeneID" id="17324615"/>
<evidence type="ECO:0000313" key="6">
    <source>
        <dbReference type="Proteomes" id="UP000012073"/>
    </source>
</evidence>
<keyword evidence="3" id="KW-0732">Signal</keyword>
<proteinExistence type="inferred from homology"/>
<dbReference type="PANTHER" id="PTHR43329">
    <property type="entry name" value="EPOXIDE HYDROLASE"/>
    <property type="match status" value="1"/>
</dbReference>
<protein>
    <submittedName>
        <fullName evidence="5">Haloalkane dehalogenase</fullName>
    </submittedName>
</protein>
<dbReference type="GO" id="GO:0016787">
    <property type="term" value="F:hydrolase activity"/>
    <property type="evidence" value="ECO:0007669"/>
    <property type="project" value="UniProtKB-KW"/>
</dbReference>
<dbReference type="OrthoDB" id="408373at2759"/>
<dbReference type="InterPro" id="IPR029058">
    <property type="entry name" value="AB_hydrolase_fold"/>
</dbReference>
<evidence type="ECO:0000313" key="5">
    <source>
        <dbReference type="EMBL" id="CDF37079.1"/>
    </source>
</evidence>
<feature type="domain" description="AB hydrolase-1" evidence="4">
    <location>
        <begin position="59"/>
        <end position="166"/>
    </location>
</feature>